<evidence type="ECO:0000313" key="3">
    <source>
        <dbReference type="Proteomes" id="UP001152484"/>
    </source>
</evidence>
<dbReference type="OrthoDB" id="97518at2759"/>
<sequence>MIDQFEQKKCGTNRYQNRVQDSTKLHRVCNYFVCKYIHSGDDGRIEHPLSATADDDGAGYQSAFRCSLSSRSGRGEKGNDSPRRQVRSARRERERYVQDQKQTPQSSRSPDLTRHCRQPHRYFPAKGERFNN</sequence>
<organism evidence="2 3">
    <name type="scientific">Cuscuta europaea</name>
    <name type="common">European dodder</name>
    <dbReference type="NCBI Taxonomy" id="41803"/>
    <lineage>
        <taxon>Eukaryota</taxon>
        <taxon>Viridiplantae</taxon>
        <taxon>Streptophyta</taxon>
        <taxon>Embryophyta</taxon>
        <taxon>Tracheophyta</taxon>
        <taxon>Spermatophyta</taxon>
        <taxon>Magnoliopsida</taxon>
        <taxon>eudicotyledons</taxon>
        <taxon>Gunneridae</taxon>
        <taxon>Pentapetalae</taxon>
        <taxon>asterids</taxon>
        <taxon>lamiids</taxon>
        <taxon>Solanales</taxon>
        <taxon>Convolvulaceae</taxon>
        <taxon>Cuscuteae</taxon>
        <taxon>Cuscuta</taxon>
        <taxon>Cuscuta subgen. Cuscuta</taxon>
    </lineage>
</organism>
<evidence type="ECO:0000256" key="1">
    <source>
        <dbReference type="SAM" id="MobiDB-lite"/>
    </source>
</evidence>
<dbReference type="AlphaFoldDB" id="A0A9P0YJK8"/>
<feature type="compositionally biased region" description="Polar residues" evidence="1">
    <location>
        <begin position="99"/>
        <end position="110"/>
    </location>
</feature>
<reference evidence="2" key="1">
    <citation type="submission" date="2022-07" db="EMBL/GenBank/DDBJ databases">
        <authorList>
            <person name="Macas J."/>
            <person name="Novak P."/>
            <person name="Neumann P."/>
        </authorList>
    </citation>
    <scope>NUCLEOTIDE SEQUENCE</scope>
</reference>
<gene>
    <name evidence="2" type="ORF">CEURO_LOCUS1749</name>
</gene>
<feature type="region of interest" description="Disordered" evidence="1">
    <location>
        <begin position="66"/>
        <end position="132"/>
    </location>
</feature>
<dbReference type="EMBL" id="CAMAPE010000004">
    <property type="protein sequence ID" value="CAH9061510.1"/>
    <property type="molecule type" value="Genomic_DNA"/>
</dbReference>
<protein>
    <submittedName>
        <fullName evidence="2">Uncharacterized protein</fullName>
    </submittedName>
</protein>
<name>A0A9P0YJK8_CUSEU</name>
<proteinExistence type="predicted"/>
<evidence type="ECO:0000313" key="2">
    <source>
        <dbReference type="EMBL" id="CAH9061510.1"/>
    </source>
</evidence>
<accession>A0A9P0YJK8</accession>
<feature type="compositionally biased region" description="Basic and acidic residues" evidence="1">
    <location>
        <begin position="73"/>
        <end position="98"/>
    </location>
</feature>
<dbReference type="Proteomes" id="UP001152484">
    <property type="component" value="Unassembled WGS sequence"/>
</dbReference>
<keyword evidence="3" id="KW-1185">Reference proteome</keyword>
<comment type="caution">
    <text evidence="2">The sequence shown here is derived from an EMBL/GenBank/DDBJ whole genome shotgun (WGS) entry which is preliminary data.</text>
</comment>